<organism evidence="20 21">
    <name type="scientific">Arachis hypogaea</name>
    <name type="common">Peanut</name>
    <dbReference type="NCBI Taxonomy" id="3818"/>
    <lineage>
        <taxon>Eukaryota</taxon>
        <taxon>Viridiplantae</taxon>
        <taxon>Streptophyta</taxon>
        <taxon>Embryophyta</taxon>
        <taxon>Tracheophyta</taxon>
        <taxon>Spermatophyta</taxon>
        <taxon>Magnoliopsida</taxon>
        <taxon>eudicotyledons</taxon>
        <taxon>Gunneridae</taxon>
        <taxon>Pentapetalae</taxon>
        <taxon>rosids</taxon>
        <taxon>fabids</taxon>
        <taxon>Fabales</taxon>
        <taxon>Fabaceae</taxon>
        <taxon>Papilionoideae</taxon>
        <taxon>50 kb inversion clade</taxon>
        <taxon>dalbergioids sensu lato</taxon>
        <taxon>Dalbergieae</taxon>
        <taxon>Pterocarpus clade</taxon>
        <taxon>Arachis</taxon>
    </lineage>
</organism>
<keyword evidence="12" id="KW-0443">Lipid metabolism</keyword>
<evidence type="ECO:0000256" key="13">
    <source>
        <dbReference type="ARBA" id="ARBA00023160"/>
    </source>
</evidence>
<accession>A0A6B9V6F5</accession>
<dbReference type="SMART" id="SM00308">
    <property type="entry name" value="LH2"/>
    <property type="match status" value="1"/>
</dbReference>
<dbReference type="EMBL" id="CP031001">
    <property type="protein sequence ID" value="QHN76837.1"/>
    <property type="molecule type" value="Genomic_DNA"/>
</dbReference>
<dbReference type="Pfam" id="PF01477">
    <property type="entry name" value="PLAT"/>
    <property type="match status" value="1"/>
</dbReference>
<dbReference type="GO" id="GO:0005737">
    <property type="term" value="C:cytoplasm"/>
    <property type="evidence" value="ECO:0007669"/>
    <property type="project" value="UniProtKB-SubCell"/>
</dbReference>
<dbReference type="Gramene" id="arahy.Tifrunner.gnm2.ann2.Ah19g151700.1">
    <property type="protein sequence ID" value="arahy.Tifrunner.gnm2.ann2.Ah19g151700.1-CDS"/>
    <property type="gene ID" value="arahy.Tifrunner.gnm2.ann2.Ah19g151700"/>
</dbReference>
<evidence type="ECO:0000259" key="18">
    <source>
        <dbReference type="PROSITE" id="PS50095"/>
    </source>
</evidence>
<sequence length="865" mass="97559">MSFLFNKGQKIKGTVVLMPKNVLDFNTISSIPNGGVAGAFDGLLGTATDLLGHAVDDLTAIFSRQISLKLISATKTDANGNGKIGKETYVENHLPTLPTLGARQEAFDIHFDYDAEFGIPAAFYLRSYMQTEFFLVSVTLEDVPNHGTIHFVCNSWVYNFKNYKKDRIFFINNVFLPSETPASLLKYRKEELQNLRGDGTGERKEYDRIYDYDVYNDLGNPDRGEKYSRPILGGSSTHPYPRRVRTGRKPTKKDPKSETPPTETYVPRDENFGHLKSSDFLIYGIKSLSQNVLPLFESLIFDLDFTPNEFDSFDEVRELYEGGVKLPTDMLSKISPLPALKEIFRTDGEQTLKFPPPHVIRVSKSAWMTDEEFAREMLAGVNPCVIRRLQEFPPQSTLDATIYGDQNSKVSKQEMETNLDGLTVEQALNGNRLFILDYHDAFMPYLERINKIAKAYATRTFLFLSDNAKLKPVAIELSLPHPSGDQYGAVSKVILPASEGVESTIWLLAKAHVIVNDSCYHQLMSHWLNTHAVIEPFAIATNRNLSVLHPISKLLHPHYRDTININGLARQALINAGGIIEQSFLPGPNSIEMSSAVYKNWVFTDQALPADLVKRGLAIQDPSSPYGLNLVIKDYPYAVDGLEIWDAIKTWVQDYVSLYYPSDEAVKKDSELQAWWKEAVERGHEDLKDKPWWPKMQSIQELIQCCSIIIWTASALHAAVNFGQYPYGGYILNRPTLSRRLIPEKGTKDYDEMVKNPQKAYLGTITPKYQTLVDLSVIEILSRHASDEVYLGQRDNPNWTSDSRAIQAFNKFGSKLAEIEGKIQERNKDSSLSNRFGPVEVPYTLLVPSSTEGLTFRGIPNSISI</sequence>
<evidence type="ECO:0000256" key="6">
    <source>
        <dbReference type="ARBA" id="ARBA00022723"/>
    </source>
</evidence>
<name>A0A6B9V6F5_ARAHY</name>
<evidence type="ECO:0000256" key="15">
    <source>
        <dbReference type="RuleBase" id="RU003974"/>
    </source>
</evidence>
<keyword evidence="8" id="KW-0276">Fatty acid metabolism</keyword>
<dbReference type="InterPro" id="IPR000907">
    <property type="entry name" value="LipOase"/>
</dbReference>
<evidence type="ECO:0000256" key="17">
    <source>
        <dbReference type="SAM" id="MobiDB-lite"/>
    </source>
</evidence>
<dbReference type="InterPro" id="IPR020833">
    <property type="entry name" value="LipOase_Fe_BS"/>
</dbReference>
<dbReference type="InterPro" id="IPR027433">
    <property type="entry name" value="Lipoxygenase_dom_3"/>
</dbReference>
<evidence type="ECO:0000256" key="5">
    <source>
        <dbReference type="ARBA" id="ARBA00022516"/>
    </source>
</evidence>
<keyword evidence="10 15" id="KW-0560">Oxidoreductase</keyword>
<keyword evidence="6 15" id="KW-0479">Metal-binding</keyword>
<dbReference type="PROSITE" id="PS00081">
    <property type="entry name" value="LIPOXYGENASE_2"/>
    <property type="match status" value="1"/>
</dbReference>
<protein>
    <recommendedName>
        <fullName evidence="16">Lipoxygenase</fullName>
        <ecNumber evidence="16">1.13.11.-</ecNumber>
    </recommendedName>
</protein>
<comment type="caution">
    <text evidence="14">Lacks conserved residue(s) required for the propagation of feature annotation.</text>
</comment>
<dbReference type="PROSITE" id="PS51393">
    <property type="entry name" value="LIPOXYGENASE_3"/>
    <property type="match status" value="1"/>
</dbReference>
<evidence type="ECO:0000256" key="3">
    <source>
        <dbReference type="ARBA" id="ARBA00009419"/>
    </source>
</evidence>
<comment type="function">
    <text evidence="16">Plant lipoxygenase may be involved in a number of diverse aspects of plant physiology including growth and development, pest resistance, and senescence or responses to wounding.</text>
</comment>
<evidence type="ECO:0000256" key="1">
    <source>
        <dbReference type="ARBA" id="ARBA00001962"/>
    </source>
</evidence>
<dbReference type="CDD" id="cd01751">
    <property type="entry name" value="PLAT_LH2"/>
    <property type="match status" value="1"/>
</dbReference>
<evidence type="ECO:0000256" key="9">
    <source>
        <dbReference type="ARBA" id="ARBA00022964"/>
    </source>
</evidence>
<evidence type="ECO:0000256" key="10">
    <source>
        <dbReference type="ARBA" id="ARBA00023002"/>
    </source>
</evidence>
<dbReference type="Pfam" id="PF00305">
    <property type="entry name" value="Lipoxygenase"/>
    <property type="match status" value="1"/>
</dbReference>
<comment type="subcellular location">
    <subcellularLocation>
        <location evidence="2">Cytoplasm</location>
    </subcellularLocation>
</comment>
<keyword evidence="5 16" id="KW-0444">Lipid biosynthesis</keyword>
<evidence type="ECO:0000256" key="14">
    <source>
        <dbReference type="PROSITE-ProRule" id="PRU00152"/>
    </source>
</evidence>
<dbReference type="InterPro" id="IPR036392">
    <property type="entry name" value="PLAT/LH2_dom_sf"/>
</dbReference>
<dbReference type="SUPFAM" id="SSF49723">
    <property type="entry name" value="Lipase/lipooxygenase domain (PLAT/LH2 domain)"/>
    <property type="match status" value="1"/>
</dbReference>
<dbReference type="PROSITE" id="PS50095">
    <property type="entry name" value="PLAT"/>
    <property type="match status" value="1"/>
</dbReference>
<dbReference type="Gene3D" id="2.60.60.20">
    <property type="entry name" value="PLAT/LH2 domain"/>
    <property type="match status" value="1"/>
</dbReference>
<dbReference type="InterPro" id="IPR042057">
    <property type="entry name" value="Lipoxy_PLAT/LH2"/>
</dbReference>
<dbReference type="GO" id="GO:0006633">
    <property type="term" value="P:fatty acid biosynthetic process"/>
    <property type="evidence" value="ECO:0007669"/>
    <property type="project" value="UniProtKB-KW"/>
</dbReference>
<keyword evidence="13 16" id="KW-0275">Fatty acid biosynthesis</keyword>
<evidence type="ECO:0000256" key="4">
    <source>
        <dbReference type="ARBA" id="ARBA00022490"/>
    </source>
</evidence>
<comment type="pathway">
    <text evidence="16">Lipid metabolism; oxylipin biosynthesis.</text>
</comment>
<evidence type="ECO:0000313" key="21">
    <source>
        <dbReference type="Proteomes" id="UP000464620"/>
    </source>
</evidence>
<dbReference type="GO" id="GO:0005506">
    <property type="term" value="F:iron ion binding"/>
    <property type="evidence" value="ECO:0007669"/>
    <property type="project" value="UniProtKB-ARBA"/>
</dbReference>
<dbReference type="PRINTS" id="PR00468">
    <property type="entry name" value="PLTLPOXGNASE"/>
</dbReference>
<dbReference type="FunFam" id="4.10.375.10:FF:000001">
    <property type="entry name" value="Lipoxygenase"/>
    <property type="match status" value="1"/>
</dbReference>
<evidence type="ECO:0000256" key="8">
    <source>
        <dbReference type="ARBA" id="ARBA00022832"/>
    </source>
</evidence>
<feature type="region of interest" description="Disordered" evidence="17">
    <location>
        <begin position="221"/>
        <end position="269"/>
    </location>
</feature>
<dbReference type="InterPro" id="IPR001024">
    <property type="entry name" value="PLAT/LH2_dom"/>
</dbReference>
<dbReference type="Proteomes" id="UP000464620">
    <property type="component" value="Chromosome B09"/>
</dbReference>
<evidence type="ECO:0000259" key="19">
    <source>
        <dbReference type="PROSITE" id="PS51393"/>
    </source>
</evidence>
<feature type="domain" description="PLAT" evidence="18">
    <location>
        <begin position="43"/>
        <end position="171"/>
    </location>
</feature>
<dbReference type="SUPFAM" id="SSF48484">
    <property type="entry name" value="Lipoxigenase"/>
    <property type="match status" value="1"/>
</dbReference>
<keyword evidence="11 15" id="KW-0408">Iron</keyword>
<comment type="cofactor">
    <cofactor evidence="1 15">
        <name>Fe cation</name>
        <dbReference type="ChEBI" id="CHEBI:24875"/>
    </cofactor>
</comment>
<evidence type="ECO:0000256" key="11">
    <source>
        <dbReference type="ARBA" id="ARBA00023004"/>
    </source>
</evidence>
<evidence type="ECO:0000256" key="16">
    <source>
        <dbReference type="RuleBase" id="RU003975"/>
    </source>
</evidence>
<dbReference type="GO" id="GO:0034440">
    <property type="term" value="P:lipid oxidation"/>
    <property type="evidence" value="ECO:0007669"/>
    <property type="project" value="InterPro"/>
</dbReference>
<feature type="compositionally biased region" description="Basic residues" evidence="17">
    <location>
        <begin position="240"/>
        <end position="251"/>
    </location>
</feature>
<evidence type="ECO:0000256" key="7">
    <source>
        <dbReference type="ARBA" id="ARBA00022767"/>
    </source>
</evidence>
<proteinExistence type="inferred from homology"/>
<keyword evidence="9 15" id="KW-0223">Dioxygenase</keyword>
<dbReference type="GO" id="GO:0031408">
    <property type="term" value="P:oxylipin biosynthetic process"/>
    <property type="evidence" value="ECO:0007669"/>
    <property type="project" value="UniProtKB-UniRule"/>
</dbReference>
<dbReference type="GO" id="GO:0016702">
    <property type="term" value="F:oxidoreductase activity, acting on single donors with incorporation of molecular oxygen, incorporation of two atoms of oxygen"/>
    <property type="evidence" value="ECO:0007669"/>
    <property type="project" value="InterPro"/>
</dbReference>
<dbReference type="InterPro" id="IPR013819">
    <property type="entry name" value="LipOase_C"/>
</dbReference>
<dbReference type="InterPro" id="IPR001246">
    <property type="entry name" value="LipOase_plant"/>
</dbReference>
<dbReference type="Gene3D" id="4.10.372.10">
    <property type="entry name" value="Lipoxygenase-1, Domain 3"/>
    <property type="match status" value="1"/>
</dbReference>
<dbReference type="EC" id="1.13.11.-" evidence="16"/>
<evidence type="ECO:0000256" key="2">
    <source>
        <dbReference type="ARBA" id="ARBA00004496"/>
    </source>
</evidence>
<dbReference type="PROSITE" id="PS00711">
    <property type="entry name" value="LIPOXYGENASE_1"/>
    <property type="match status" value="1"/>
</dbReference>
<dbReference type="FunFam" id="3.10.450.60:FF:000002">
    <property type="entry name" value="Lipoxygenase"/>
    <property type="match status" value="1"/>
</dbReference>
<feature type="domain" description="Lipoxygenase" evidence="19">
    <location>
        <begin position="174"/>
        <end position="865"/>
    </location>
</feature>
<dbReference type="Gene3D" id="3.10.450.60">
    <property type="match status" value="1"/>
</dbReference>
<dbReference type="Gene3D" id="4.10.375.10">
    <property type="entry name" value="Lipoxygenase-1, Domain 2"/>
    <property type="match status" value="1"/>
</dbReference>
<dbReference type="SMR" id="A0A6B9V6F5"/>
<dbReference type="AlphaFoldDB" id="A0A6B9V6F5"/>
<dbReference type="PRINTS" id="PR00087">
    <property type="entry name" value="LIPOXYGENASE"/>
</dbReference>
<keyword evidence="7 16" id="KW-0925">Oxylipin biosynthesis</keyword>
<evidence type="ECO:0000256" key="12">
    <source>
        <dbReference type="ARBA" id="ARBA00023098"/>
    </source>
</evidence>
<dbReference type="InterPro" id="IPR036226">
    <property type="entry name" value="LipOase_C_sf"/>
</dbReference>
<dbReference type="Gene3D" id="1.20.245.10">
    <property type="entry name" value="Lipoxygenase-1, Domain 5"/>
    <property type="match status" value="1"/>
</dbReference>
<gene>
    <name evidence="20" type="ORF">DS421_19g647420</name>
</gene>
<dbReference type="PANTHER" id="PTHR11771">
    <property type="entry name" value="LIPOXYGENASE"/>
    <property type="match status" value="1"/>
</dbReference>
<dbReference type="FunFam" id="1.20.245.10:FF:000002">
    <property type="entry name" value="Lipoxygenase"/>
    <property type="match status" value="1"/>
</dbReference>
<comment type="similarity">
    <text evidence="3 15">Belongs to the lipoxygenase family.</text>
</comment>
<keyword evidence="4" id="KW-0963">Cytoplasm</keyword>
<dbReference type="InterPro" id="IPR020834">
    <property type="entry name" value="LipOase_CS"/>
</dbReference>
<reference evidence="20 21" key="1">
    <citation type="submission" date="2020-01" db="EMBL/GenBank/DDBJ databases">
        <title>Genome sequence of Arachis hypogaea, cultivar Shitouqi.</title>
        <authorList>
            <person name="Zhuang W."/>
            <person name="Chen H."/>
            <person name="Varshney R."/>
            <person name="Wang D."/>
            <person name="Ming R."/>
        </authorList>
    </citation>
    <scope>NUCLEOTIDE SEQUENCE [LARGE SCALE GENOMIC DNA]</scope>
    <source>
        <tissue evidence="20">Young leaf</tissue>
    </source>
</reference>
<dbReference type="OrthoDB" id="407298at2759"/>
<dbReference type="UniPathway" id="UPA00382"/>
<evidence type="ECO:0000313" key="20">
    <source>
        <dbReference type="EMBL" id="QHN76837.1"/>
    </source>
</evidence>